<dbReference type="SUPFAM" id="SSF53850">
    <property type="entry name" value="Periplasmic binding protein-like II"/>
    <property type="match status" value="1"/>
</dbReference>
<dbReference type="Proteomes" id="UP001501337">
    <property type="component" value="Unassembled WGS sequence"/>
</dbReference>
<dbReference type="PRINTS" id="PR00909">
    <property type="entry name" value="SPERMDNBNDNG"/>
</dbReference>
<organism evidence="6 7">
    <name type="scientific">Allohahella marinimesophila</name>
    <dbReference type="NCBI Taxonomy" id="1054972"/>
    <lineage>
        <taxon>Bacteria</taxon>
        <taxon>Pseudomonadati</taxon>
        <taxon>Pseudomonadota</taxon>
        <taxon>Gammaproteobacteria</taxon>
        <taxon>Oceanospirillales</taxon>
        <taxon>Hahellaceae</taxon>
        <taxon>Allohahella</taxon>
    </lineage>
</organism>
<accession>A0ABP7P6Q8</accession>
<dbReference type="Gene3D" id="3.40.190.10">
    <property type="entry name" value="Periplasmic binding protein-like II"/>
    <property type="match status" value="2"/>
</dbReference>
<protein>
    <recommendedName>
        <fullName evidence="5">Putrescine-binding periplasmic protein</fullName>
    </recommendedName>
</protein>
<evidence type="ECO:0000313" key="6">
    <source>
        <dbReference type="EMBL" id="GAA3960589.1"/>
    </source>
</evidence>
<dbReference type="PIRSF" id="PIRSF019574">
    <property type="entry name" value="Periplasmic_polyamine_BP"/>
    <property type="match status" value="1"/>
</dbReference>
<comment type="function">
    <text evidence="5">Required for the activity of the bacterial periplasmic transport system of putrescine.</text>
</comment>
<dbReference type="CDD" id="cd13590">
    <property type="entry name" value="PBP2_PotD_PotF_like"/>
    <property type="match status" value="1"/>
</dbReference>
<dbReference type="PANTHER" id="PTHR30222">
    <property type="entry name" value="SPERMIDINE/PUTRESCINE-BINDING PERIPLASMIC PROTEIN"/>
    <property type="match status" value="1"/>
</dbReference>
<gene>
    <name evidence="6" type="ORF">GCM10022278_18370</name>
</gene>
<dbReference type="PANTHER" id="PTHR30222:SF17">
    <property type="entry name" value="SPERMIDINE_PUTRESCINE-BINDING PERIPLASMIC PROTEIN"/>
    <property type="match status" value="1"/>
</dbReference>
<comment type="subcellular location">
    <subcellularLocation>
        <location evidence="1 5">Periplasm</location>
    </subcellularLocation>
</comment>
<keyword evidence="2 5" id="KW-0813">Transport</keyword>
<name>A0ABP7P6Q8_9GAMM</name>
<reference evidence="7" key="1">
    <citation type="journal article" date="2019" name="Int. J. Syst. Evol. Microbiol.">
        <title>The Global Catalogue of Microorganisms (GCM) 10K type strain sequencing project: providing services to taxonomists for standard genome sequencing and annotation.</title>
        <authorList>
            <consortium name="The Broad Institute Genomics Platform"/>
            <consortium name="The Broad Institute Genome Sequencing Center for Infectious Disease"/>
            <person name="Wu L."/>
            <person name="Ma J."/>
        </authorList>
    </citation>
    <scope>NUCLEOTIDE SEQUENCE [LARGE SCALE GENOMIC DNA]</scope>
    <source>
        <strain evidence="7">JCM 17555</strain>
    </source>
</reference>
<sequence>MKRLRPICVLFTATILAVILASPILRARELSAELVLLTWSHYFDPAVISEFEKTYKARIRLIHFETDDGRDELMLETDGRGFDLIVANGTAVGKYVREGWLAPISAREVPNRDLIAPQWYDYFPESGSYAVPYTWGTVGIAYRKDLYPKAVDSWAALYRPDPALEGKIAMIRSSRDTVGMALKMLGYSMNSESVEEIHQVAPVLVAQRPFVRDYSYPVIDEQSALVSGEIVMAMIYSGDALTLQQHHPAIEFVLPKEGTGLWVDYLVVSTYSREKALAHQFLNFINEPEVAARLTSYVNYASPNAAAEKLLPEAILENPIVYPPPEVLLEAERFTRLSPRAARLRKQLFANVAERTVAPD</sequence>
<keyword evidence="3" id="KW-0732">Signal</keyword>
<dbReference type="RefSeq" id="WP_344805558.1">
    <property type="nucleotide sequence ID" value="NZ_BAABBO010000009.1"/>
</dbReference>
<keyword evidence="7" id="KW-1185">Reference proteome</keyword>
<evidence type="ECO:0000313" key="7">
    <source>
        <dbReference type="Proteomes" id="UP001501337"/>
    </source>
</evidence>
<evidence type="ECO:0000256" key="4">
    <source>
        <dbReference type="ARBA" id="ARBA00022764"/>
    </source>
</evidence>
<evidence type="ECO:0000256" key="5">
    <source>
        <dbReference type="PIRNR" id="PIRNR019574"/>
    </source>
</evidence>
<dbReference type="InterPro" id="IPR006059">
    <property type="entry name" value="SBP"/>
</dbReference>
<evidence type="ECO:0000256" key="3">
    <source>
        <dbReference type="ARBA" id="ARBA00022729"/>
    </source>
</evidence>
<evidence type="ECO:0000256" key="2">
    <source>
        <dbReference type="ARBA" id="ARBA00022448"/>
    </source>
</evidence>
<comment type="caution">
    <text evidence="6">The sequence shown here is derived from an EMBL/GenBank/DDBJ whole genome shotgun (WGS) entry which is preliminary data.</text>
</comment>
<keyword evidence="4 5" id="KW-0574">Periplasm</keyword>
<proteinExistence type="inferred from homology"/>
<dbReference type="Pfam" id="PF13416">
    <property type="entry name" value="SBP_bac_8"/>
    <property type="match status" value="1"/>
</dbReference>
<dbReference type="InterPro" id="IPR001188">
    <property type="entry name" value="Sperm_putr-bd"/>
</dbReference>
<dbReference type="EMBL" id="BAABBO010000009">
    <property type="protein sequence ID" value="GAA3960589.1"/>
    <property type="molecule type" value="Genomic_DNA"/>
</dbReference>
<comment type="similarity">
    <text evidence="5">Belongs to the bacterial solute-binding protein PotD/PotF family.</text>
</comment>
<evidence type="ECO:0000256" key="1">
    <source>
        <dbReference type="ARBA" id="ARBA00004418"/>
    </source>
</evidence>